<keyword evidence="2" id="KW-0812">Transmembrane</keyword>
<protein>
    <submittedName>
        <fullName evidence="3">Uncharacterized protein</fullName>
    </submittedName>
</protein>
<feature type="region of interest" description="Disordered" evidence="1">
    <location>
        <begin position="38"/>
        <end position="72"/>
    </location>
</feature>
<gene>
    <name evidence="3" type="ORF">C8A01DRAFT_41095</name>
</gene>
<dbReference type="EMBL" id="MU854608">
    <property type="protein sequence ID" value="KAK4032458.1"/>
    <property type="molecule type" value="Genomic_DNA"/>
</dbReference>
<feature type="transmembrane region" description="Helical" evidence="2">
    <location>
        <begin position="80"/>
        <end position="103"/>
    </location>
</feature>
<comment type="caution">
    <text evidence="3">The sequence shown here is derived from an EMBL/GenBank/DDBJ whole genome shotgun (WGS) entry which is preliminary data.</text>
</comment>
<evidence type="ECO:0000256" key="2">
    <source>
        <dbReference type="SAM" id="Phobius"/>
    </source>
</evidence>
<sequence>MAMTAPTTRALQVRTRVVTQTITRPFTTITALVTLGDAPSSLPTTDPPATAPTATPSSPTTDQVTPAPLSSSSSLTPQQLGAILGSVLGFFLLVLLICCFLSFRRRLQKEQQRSSQYYHYYEDDDDIISESDVVRVETRMRGTPAWHLHRGGRGTTAAGAGGTWTTVPPPVRFPPTPRYTGTAYAQTREAQIRGVRRYP</sequence>
<accession>A0AAN6SM77</accession>
<keyword evidence="2" id="KW-1133">Transmembrane helix</keyword>
<reference evidence="4" key="1">
    <citation type="journal article" date="2023" name="Mol. Phylogenet. Evol.">
        <title>Genome-scale phylogeny and comparative genomics of the fungal order Sordariales.</title>
        <authorList>
            <person name="Hensen N."/>
            <person name="Bonometti L."/>
            <person name="Westerberg I."/>
            <person name="Brannstrom I.O."/>
            <person name="Guillou S."/>
            <person name="Cros-Aarteil S."/>
            <person name="Calhoun S."/>
            <person name="Haridas S."/>
            <person name="Kuo A."/>
            <person name="Mondo S."/>
            <person name="Pangilinan J."/>
            <person name="Riley R."/>
            <person name="LaButti K."/>
            <person name="Andreopoulos B."/>
            <person name="Lipzen A."/>
            <person name="Chen C."/>
            <person name="Yan M."/>
            <person name="Daum C."/>
            <person name="Ng V."/>
            <person name="Clum A."/>
            <person name="Steindorff A."/>
            <person name="Ohm R.A."/>
            <person name="Martin F."/>
            <person name="Silar P."/>
            <person name="Natvig D.O."/>
            <person name="Lalanne C."/>
            <person name="Gautier V."/>
            <person name="Ament-Velasquez S.L."/>
            <person name="Kruys A."/>
            <person name="Hutchinson M.I."/>
            <person name="Powell A.J."/>
            <person name="Barry K."/>
            <person name="Miller A.N."/>
            <person name="Grigoriev I.V."/>
            <person name="Debuchy R."/>
            <person name="Gladieux P."/>
            <person name="Hiltunen Thoren M."/>
            <person name="Johannesson H."/>
        </authorList>
    </citation>
    <scope>NUCLEOTIDE SEQUENCE [LARGE SCALE GENOMIC DNA]</scope>
    <source>
        <strain evidence="4">CBS 284.82</strain>
    </source>
</reference>
<dbReference type="Proteomes" id="UP001303115">
    <property type="component" value="Unassembled WGS sequence"/>
</dbReference>
<keyword evidence="2" id="KW-0472">Membrane</keyword>
<feature type="region of interest" description="Disordered" evidence="1">
    <location>
        <begin position="145"/>
        <end position="170"/>
    </location>
</feature>
<organism evidence="3 4">
    <name type="scientific">Parachaetomium inaequale</name>
    <dbReference type="NCBI Taxonomy" id="2588326"/>
    <lineage>
        <taxon>Eukaryota</taxon>
        <taxon>Fungi</taxon>
        <taxon>Dikarya</taxon>
        <taxon>Ascomycota</taxon>
        <taxon>Pezizomycotina</taxon>
        <taxon>Sordariomycetes</taxon>
        <taxon>Sordariomycetidae</taxon>
        <taxon>Sordariales</taxon>
        <taxon>Chaetomiaceae</taxon>
        <taxon>Parachaetomium</taxon>
    </lineage>
</organism>
<evidence type="ECO:0000313" key="3">
    <source>
        <dbReference type="EMBL" id="KAK4032458.1"/>
    </source>
</evidence>
<evidence type="ECO:0000256" key="1">
    <source>
        <dbReference type="SAM" id="MobiDB-lite"/>
    </source>
</evidence>
<evidence type="ECO:0000313" key="4">
    <source>
        <dbReference type="Proteomes" id="UP001303115"/>
    </source>
</evidence>
<name>A0AAN6SM77_9PEZI</name>
<dbReference type="AlphaFoldDB" id="A0AAN6SM77"/>
<feature type="compositionally biased region" description="Low complexity" evidence="1">
    <location>
        <begin position="155"/>
        <end position="166"/>
    </location>
</feature>
<keyword evidence="4" id="KW-1185">Reference proteome</keyword>
<proteinExistence type="predicted"/>
<feature type="compositionally biased region" description="Low complexity" evidence="1">
    <location>
        <begin position="51"/>
        <end position="62"/>
    </location>
</feature>